<evidence type="ECO:0000259" key="1">
    <source>
        <dbReference type="Pfam" id="PF05168"/>
    </source>
</evidence>
<dbReference type="InterPro" id="IPR007842">
    <property type="entry name" value="HEPN_dom"/>
</dbReference>
<comment type="caution">
    <text evidence="2">The sequence shown here is derived from an EMBL/GenBank/DDBJ whole genome shotgun (WGS) entry which is preliminary data.</text>
</comment>
<dbReference type="SUPFAM" id="SSF81593">
    <property type="entry name" value="Nucleotidyltransferase substrate binding subunit/domain"/>
    <property type="match status" value="1"/>
</dbReference>
<dbReference type="Gene3D" id="1.20.120.330">
    <property type="entry name" value="Nucleotidyltransferases domain 2"/>
    <property type="match status" value="1"/>
</dbReference>
<evidence type="ECO:0000313" key="3">
    <source>
        <dbReference type="Proteomes" id="UP000267921"/>
    </source>
</evidence>
<dbReference type="EMBL" id="RJJG01000001">
    <property type="protein sequence ID" value="RNI10905.1"/>
    <property type="molecule type" value="Genomic_DNA"/>
</dbReference>
<organism evidence="2 3">
    <name type="scientific">Methanohalophilus halophilus</name>
    <dbReference type="NCBI Taxonomy" id="2177"/>
    <lineage>
        <taxon>Archaea</taxon>
        <taxon>Methanobacteriati</taxon>
        <taxon>Methanobacteriota</taxon>
        <taxon>Stenosarchaea group</taxon>
        <taxon>Methanomicrobia</taxon>
        <taxon>Methanosarcinales</taxon>
        <taxon>Methanosarcinaceae</taxon>
        <taxon>Methanohalophilus</taxon>
    </lineage>
</organism>
<gene>
    <name evidence="2" type="ORF">EFE40_01625</name>
</gene>
<reference evidence="2 3" key="1">
    <citation type="submission" date="2018-10" db="EMBL/GenBank/DDBJ databases">
        <title>Cultivation of a novel Methanohalophilus strain from Kebrit Deep of the Red Sea and a genomic comparison of members of the genus Methanohalophilus.</title>
        <authorList>
            <person name="Guan Y."/>
            <person name="Ngugi D.K."/>
            <person name="Stingl U."/>
        </authorList>
    </citation>
    <scope>NUCLEOTIDE SEQUENCE [LARGE SCALE GENOMIC DNA]</scope>
    <source>
        <strain evidence="2 3">DSM 3094</strain>
    </source>
</reference>
<proteinExistence type="predicted"/>
<feature type="domain" description="HEPN" evidence="1">
    <location>
        <begin position="7"/>
        <end position="53"/>
    </location>
</feature>
<dbReference type="AlphaFoldDB" id="A0A3M9LD35"/>
<accession>A0A3M9LD35</accession>
<dbReference type="Proteomes" id="UP000267921">
    <property type="component" value="Unassembled WGS sequence"/>
</dbReference>
<sequence length="195" mass="22786">MSMKYVKEFVKLAKSDLKSSVVLYENKCYPQSIFFFAQSVEKANKALALSSGKFDEESMLEIRHDPMEIYKRMLIDQKEKYQRSAKLLNHIPEINEIFSLIEISPEENIVHCENGLREIGKMQKSKRNPYFLSTREINDIFQSVSELEISIKKSIESLDQSSIDLKQWKDNINQLVSNFEKCEYIDKEQLGSVNI</sequence>
<evidence type="ECO:0000313" key="2">
    <source>
        <dbReference type="EMBL" id="RNI10905.1"/>
    </source>
</evidence>
<protein>
    <submittedName>
        <fullName evidence="2">HEPN domain-containing protein</fullName>
    </submittedName>
</protein>
<name>A0A3M9LD35_9EURY</name>
<dbReference type="Pfam" id="PF05168">
    <property type="entry name" value="HEPN"/>
    <property type="match status" value="1"/>
</dbReference>